<evidence type="ECO:0000313" key="3">
    <source>
        <dbReference type="Proteomes" id="UP001219525"/>
    </source>
</evidence>
<accession>A0AAD6V266</accession>
<proteinExistence type="predicted"/>
<evidence type="ECO:0000256" key="1">
    <source>
        <dbReference type="SAM" id="MobiDB-lite"/>
    </source>
</evidence>
<comment type="caution">
    <text evidence="2">The sequence shown here is derived from an EMBL/GenBank/DDBJ whole genome shotgun (WGS) entry which is preliminary data.</text>
</comment>
<dbReference type="AlphaFoldDB" id="A0AAD6V266"/>
<keyword evidence="3" id="KW-1185">Reference proteome</keyword>
<feature type="region of interest" description="Disordered" evidence="1">
    <location>
        <begin position="266"/>
        <end position="292"/>
    </location>
</feature>
<dbReference type="EMBL" id="JARJCW010000090">
    <property type="protein sequence ID" value="KAJ7195466.1"/>
    <property type="molecule type" value="Genomic_DNA"/>
</dbReference>
<feature type="compositionally biased region" description="Low complexity" evidence="1">
    <location>
        <begin position="20"/>
        <end position="29"/>
    </location>
</feature>
<organism evidence="2 3">
    <name type="scientific">Mycena pura</name>
    <dbReference type="NCBI Taxonomy" id="153505"/>
    <lineage>
        <taxon>Eukaryota</taxon>
        <taxon>Fungi</taxon>
        <taxon>Dikarya</taxon>
        <taxon>Basidiomycota</taxon>
        <taxon>Agaricomycotina</taxon>
        <taxon>Agaricomycetes</taxon>
        <taxon>Agaricomycetidae</taxon>
        <taxon>Agaricales</taxon>
        <taxon>Marasmiineae</taxon>
        <taxon>Mycenaceae</taxon>
        <taxon>Mycena</taxon>
    </lineage>
</organism>
<gene>
    <name evidence="2" type="ORF">GGX14DRAFT_474837</name>
</gene>
<evidence type="ECO:0000313" key="2">
    <source>
        <dbReference type="EMBL" id="KAJ7195466.1"/>
    </source>
</evidence>
<name>A0AAD6V266_9AGAR</name>
<dbReference type="Proteomes" id="UP001219525">
    <property type="component" value="Unassembled WGS sequence"/>
</dbReference>
<protein>
    <submittedName>
        <fullName evidence="2">Uncharacterized protein</fullName>
    </submittedName>
</protein>
<reference evidence="2" key="1">
    <citation type="submission" date="2023-03" db="EMBL/GenBank/DDBJ databases">
        <title>Massive genome expansion in bonnet fungi (Mycena s.s.) driven by repeated elements and novel gene families across ecological guilds.</title>
        <authorList>
            <consortium name="Lawrence Berkeley National Laboratory"/>
            <person name="Harder C.B."/>
            <person name="Miyauchi S."/>
            <person name="Viragh M."/>
            <person name="Kuo A."/>
            <person name="Thoen E."/>
            <person name="Andreopoulos B."/>
            <person name="Lu D."/>
            <person name="Skrede I."/>
            <person name="Drula E."/>
            <person name="Henrissat B."/>
            <person name="Morin E."/>
            <person name="Kohler A."/>
            <person name="Barry K."/>
            <person name="LaButti K."/>
            <person name="Morin E."/>
            <person name="Salamov A."/>
            <person name="Lipzen A."/>
            <person name="Mereny Z."/>
            <person name="Hegedus B."/>
            <person name="Baldrian P."/>
            <person name="Stursova M."/>
            <person name="Weitz H."/>
            <person name="Taylor A."/>
            <person name="Grigoriev I.V."/>
            <person name="Nagy L.G."/>
            <person name="Martin F."/>
            <person name="Kauserud H."/>
        </authorList>
    </citation>
    <scope>NUCLEOTIDE SEQUENCE</scope>
    <source>
        <strain evidence="2">9144</strain>
    </source>
</reference>
<feature type="region of interest" description="Disordered" evidence="1">
    <location>
        <begin position="20"/>
        <end position="45"/>
    </location>
</feature>
<sequence length="522" mass="55588">MPDDGDAANVQVENAANVGDAANVGNVGDTAITADDTEPEGARSSAQLRQLEQCLETIQGAAQPVPHAVTDLNRCQTSAKNVQRGADASNVTTVTTTTPNAVVKKGVRNRPAIDDLRKGLSMASVEDVGVDVFCKQMKNHFIWIALLKTLAGRGYRMVGYPADCRIPGEFTALGAARDSEKALLHCALAARQTAEVAGLRIEKVSEKLSPSDHVLFSHDYAVESPPTDAHPDIIRRFWRTSNGVARLCVDAQGYSWMATYDLDAVTPPTTRQEPLPSETPRGSKGKRKHMEHDEDGDYIFEAEPEDVTLLPQSRTPVVRGQRPKRANILEGGSDGEVFAVGMRSLTGKRARMEYVEDSLLPHAPVIGKMHNTDASEDIIYYAVPLERPFSSGPSGSARPLGSSGYGLLDTSTSGPDASSLSGRAGFAHRTTTPPVAMRDVPSTAASIATPAATAAVPADIPVTSSGDRSGAGSAPTPCGIQAMFMPTLAARWSSLSQGQQARFFAQMTEEQKLELLSDLLPA</sequence>